<feature type="region of interest" description="Disordered" evidence="1">
    <location>
        <begin position="71"/>
        <end position="90"/>
    </location>
</feature>
<name>A0A1I8FNR4_9PLAT</name>
<evidence type="ECO:0000313" key="3">
    <source>
        <dbReference type="WBParaSite" id="maker-unitig_42510-snap-gene-0.1-mRNA-1"/>
    </source>
</evidence>
<dbReference type="WBParaSite" id="maker-unitig_42510-snap-gene-0.1-mRNA-1">
    <property type="protein sequence ID" value="maker-unitig_42510-snap-gene-0.1-mRNA-1"/>
    <property type="gene ID" value="maker-unitig_42510-snap-gene-0.1"/>
</dbReference>
<keyword evidence="2" id="KW-1185">Reference proteome</keyword>
<feature type="region of interest" description="Disordered" evidence="1">
    <location>
        <begin position="161"/>
        <end position="193"/>
    </location>
</feature>
<evidence type="ECO:0000256" key="1">
    <source>
        <dbReference type="SAM" id="MobiDB-lite"/>
    </source>
</evidence>
<evidence type="ECO:0000313" key="2">
    <source>
        <dbReference type="Proteomes" id="UP000095280"/>
    </source>
</evidence>
<sequence>MAALPASLWDRGSPAAFVFRPAATLRRFRGPLSCCASPRVYPSSPRAQPCSALLSPDDQEAAKSALLAGFDYRRRPPPPPRPPAELPGASLSGRPLIIQAAWRLISELMRDSPPPKPVSVVATETVSDTVSPMFGVCLISGYRFEERQTIQVEVFAEVESASPEAASSPPEFEADLESPVSASRKSFPGRPPPVSVQLPSAALSPEHHHLLSPWPSLMHEFARQLIGSCSVSLGHVIHCGGRVTCQLGRPCQLALRGRGLDKKDLFGKSDPYVLLQRRDEDMDIEFGRVHRANSRPQLTNLLAGQNSELQFDV</sequence>
<dbReference type="Proteomes" id="UP000095280">
    <property type="component" value="Unplaced"/>
</dbReference>
<accession>A0A1I8FNR4</accession>
<proteinExistence type="predicted"/>
<feature type="compositionally biased region" description="Low complexity" evidence="1">
    <location>
        <begin position="161"/>
        <end position="171"/>
    </location>
</feature>
<reference evidence="3" key="1">
    <citation type="submission" date="2016-11" db="UniProtKB">
        <authorList>
            <consortium name="WormBaseParasite"/>
        </authorList>
    </citation>
    <scope>IDENTIFICATION</scope>
</reference>
<organism evidence="2 3">
    <name type="scientific">Macrostomum lignano</name>
    <dbReference type="NCBI Taxonomy" id="282301"/>
    <lineage>
        <taxon>Eukaryota</taxon>
        <taxon>Metazoa</taxon>
        <taxon>Spiralia</taxon>
        <taxon>Lophotrochozoa</taxon>
        <taxon>Platyhelminthes</taxon>
        <taxon>Rhabditophora</taxon>
        <taxon>Macrostomorpha</taxon>
        <taxon>Macrostomida</taxon>
        <taxon>Macrostomidae</taxon>
        <taxon>Macrostomum</taxon>
    </lineage>
</organism>
<dbReference type="AlphaFoldDB" id="A0A1I8FNR4"/>
<protein>
    <submittedName>
        <fullName evidence="3">C2 domain-containing protein</fullName>
    </submittedName>
</protein>